<accession>A0A1I0WNL2</accession>
<feature type="domain" description="Peptidase S8/S53" evidence="9">
    <location>
        <begin position="191"/>
        <end position="668"/>
    </location>
</feature>
<keyword evidence="12" id="KW-1185">Reference proteome</keyword>
<feature type="active site" description="Charge relay system" evidence="5 6">
    <location>
        <position position="630"/>
    </location>
</feature>
<dbReference type="PROSITE" id="PS00137">
    <property type="entry name" value="SUBTILASE_HIS"/>
    <property type="match status" value="1"/>
</dbReference>
<protein>
    <submittedName>
        <fullName evidence="11">Ig-like domain (Group 3)</fullName>
    </submittedName>
</protein>
<dbReference type="InterPro" id="IPR013783">
    <property type="entry name" value="Ig-like_fold"/>
</dbReference>
<evidence type="ECO:0000256" key="4">
    <source>
        <dbReference type="ARBA" id="ARBA00022825"/>
    </source>
</evidence>
<keyword evidence="3 6" id="KW-0378">Hydrolase</keyword>
<dbReference type="InterPro" id="IPR050131">
    <property type="entry name" value="Peptidase_S8_subtilisin-like"/>
</dbReference>
<reference evidence="11 12" key="1">
    <citation type="submission" date="2016-10" db="EMBL/GenBank/DDBJ databases">
        <authorList>
            <person name="de Groot N.N."/>
        </authorList>
    </citation>
    <scope>NUCLEOTIDE SEQUENCE [LARGE SCALE GENOMIC DNA]</scope>
    <source>
        <strain evidence="11 12">CGMCC 4.6945</strain>
    </source>
</reference>
<evidence type="ECO:0000256" key="5">
    <source>
        <dbReference type="PIRSR" id="PIRSR615500-1"/>
    </source>
</evidence>
<feature type="active site" description="Charge relay system" evidence="5 6">
    <location>
        <position position="200"/>
    </location>
</feature>
<feature type="chain" id="PRO_5011514904" evidence="8">
    <location>
        <begin position="31"/>
        <end position="1310"/>
    </location>
</feature>
<evidence type="ECO:0000313" key="11">
    <source>
        <dbReference type="EMBL" id="SFA90201.1"/>
    </source>
</evidence>
<dbReference type="InterPro" id="IPR023827">
    <property type="entry name" value="Peptidase_S8_Asp-AS"/>
</dbReference>
<comment type="similarity">
    <text evidence="1 6 7">Belongs to the peptidase S8 family.</text>
</comment>
<dbReference type="InterPro" id="IPR000209">
    <property type="entry name" value="Peptidase_S8/S53_dom"/>
</dbReference>
<feature type="signal peptide" evidence="8">
    <location>
        <begin position="1"/>
        <end position="30"/>
    </location>
</feature>
<proteinExistence type="inferred from homology"/>
<dbReference type="PANTHER" id="PTHR43806:SF11">
    <property type="entry name" value="CEREVISIN-RELATED"/>
    <property type="match status" value="1"/>
</dbReference>
<keyword evidence="4 6" id="KW-0720">Serine protease</keyword>
<evidence type="ECO:0000256" key="3">
    <source>
        <dbReference type="ARBA" id="ARBA00022801"/>
    </source>
</evidence>
<organism evidence="11 12">
    <name type="scientific">Cellulomonas marina</name>
    <dbReference type="NCBI Taxonomy" id="988821"/>
    <lineage>
        <taxon>Bacteria</taxon>
        <taxon>Bacillati</taxon>
        <taxon>Actinomycetota</taxon>
        <taxon>Actinomycetes</taxon>
        <taxon>Micrococcales</taxon>
        <taxon>Cellulomonadaceae</taxon>
        <taxon>Cellulomonas</taxon>
    </lineage>
</organism>
<sequence>MTRRPVIASVTALSVSLATALLGASGAAGAAPPPDGPSSGLVAAAQRAKALAAALPADAKLDSDLRGATGPVTALVEYAQPSGVDVAEAGGTPADVRAAAARTEQVAAAVVPAEGAAATARSATAAPTRVATLTNLVAGSIVTGDAAALRALAGSPDVVSVRRLATKHLANSNAVSFTDTLAAWQQTGQTGEDVTIGVIDTGLDYTHADFGGPGTEEAYATAYGEDGTGPVPEGTFDGAKYLGGVDLAGYDYNADPTSDAYQPVPAPDENPIDSPTEVGSGHGTHVAGTAAGYGVLPDGTTFDGDYGTLDAETVADWRVGPGTAPEAGIYAIKVFGDTGGSTDLTALAYDVAADPNGDGDYNDRLDVINLSLGSDYSPLDDVENEIVQTLTDLGTVAVFAAGNAGDTEDAAGTPGNAPAGIAVANSVASPQTFDAMTVVEASDESLVGQHPGQNSIAYTGADVTAPVSFLGADVSGCEPYTPEQAEAVAGTIVYQWWDDDDATRECGSAARAGNAAAAGAAGVLIPTEVPVFVAGISGVAAIPMFQMTAPVTDALLPEIEAGTLVVRIGPEQNASLQADIGQGDLLNAGSSRGVHGSLGFVKPDVAAPGSSILSAASGAGTAASNKSGTSMASPHVAGIAALVRQAHPGWQPYQVKATIVNTATHDLYTELDQQGEVYGPQRVGSGRVDGLDAVRNPVLAYNAAQRDVTSVSFGVIDVGADVVTAERTVTVENTGSTPVTYTTSVSSATTSGGATITATPSRVEVPAGGTAVVTLTMTADPATLEREIDPTMAVEQAGLPREFVSTVSGRLVLTSGDTELRVPVQAAPRLVSDLTAGDVVIEDAADTVGTLPLTGRGVADGGWFSLTTPLVLGATSPKLEDDPDDAQSPSTRAAADIRYVGWASDAPAVAAAGGDPEDAYLGIGVAVDGEWSTIGLYQGDVEAYLDVDQDGTDDLVTYVTKFTETDVTVVATDDLATGENVGLEFLNGLPGDVESGQFDNSVLVLPINLAAAGIEPGQTPSVRVESYTYDVDEPTGLQDVTEPFTVDPYDPPVWFESNIGLPGILASQGFEGAELPVHRRTDVTSADLLVLQHLNADPVSRAQVVSLTAPAATATTTTLTASPKQYAGQDVQLVAKTSPGSGATGTVTFSDGAAVLGTAEVGGGGVAKLTVTLGAGEHALTASFAPDTAAFGASSGTASLTLAKSPATLSASTVRRTVTTGTAPQVKVVLVGRYAAPAGDVTVSLGDGVLGTTALAVDGRRGTATVTLPADLPVGTHVLQVANAGTADLAATTDTVTVVVRPAAAGASRG</sequence>
<dbReference type="Gene3D" id="2.60.40.10">
    <property type="entry name" value="Immunoglobulins"/>
    <property type="match status" value="2"/>
</dbReference>
<evidence type="ECO:0000313" key="12">
    <source>
        <dbReference type="Proteomes" id="UP000199012"/>
    </source>
</evidence>
<evidence type="ECO:0000259" key="10">
    <source>
        <dbReference type="Pfam" id="PF16640"/>
    </source>
</evidence>
<dbReference type="InterPro" id="IPR023828">
    <property type="entry name" value="Peptidase_S8_Ser-AS"/>
</dbReference>
<dbReference type="STRING" id="988821.SAMN05421867_103117"/>
<dbReference type="InterPro" id="IPR022398">
    <property type="entry name" value="Peptidase_S8_His-AS"/>
</dbReference>
<feature type="domain" description="Bacterial Ig-like" evidence="10">
    <location>
        <begin position="1119"/>
        <end position="1201"/>
    </location>
</feature>
<evidence type="ECO:0000256" key="1">
    <source>
        <dbReference type="ARBA" id="ARBA00011073"/>
    </source>
</evidence>
<dbReference type="PROSITE" id="PS51892">
    <property type="entry name" value="SUBTILASE"/>
    <property type="match status" value="1"/>
</dbReference>
<dbReference type="GO" id="GO:0006508">
    <property type="term" value="P:proteolysis"/>
    <property type="evidence" value="ECO:0007669"/>
    <property type="project" value="UniProtKB-KW"/>
</dbReference>
<evidence type="ECO:0000256" key="6">
    <source>
        <dbReference type="PROSITE-ProRule" id="PRU01240"/>
    </source>
</evidence>
<dbReference type="PRINTS" id="PR00723">
    <property type="entry name" value="SUBTILISIN"/>
</dbReference>
<keyword evidence="2 6" id="KW-0645">Protease</keyword>
<dbReference type="InterPro" id="IPR036852">
    <property type="entry name" value="Peptidase_S8/S53_dom_sf"/>
</dbReference>
<name>A0A1I0WNL2_9CELL</name>
<dbReference type="InterPro" id="IPR032109">
    <property type="entry name" value="Big_3_5"/>
</dbReference>
<dbReference type="RefSeq" id="WP_090031099.1">
    <property type="nucleotide sequence ID" value="NZ_BONM01000002.1"/>
</dbReference>
<gene>
    <name evidence="11" type="ORF">SAMN05421867_103117</name>
</gene>
<dbReference type="PANTHER" id="PTHR43806">
    <property type="entry name" value="PEPTIDASE S8"/>
    <property type="match status" value="1"/>
</dbReference>
<evidence type="ECO:0000256" key="2">
    <source>
        <dbReference type="ARBA" id="ARBA00022670"/>
    </source>
</evidence>
<evidence type="ECO:0000256" key="8">
    <source>
        <dbReference type="SAM" id="SignalP"/>
    </source>
</evidence>
<feature type="active site" description="Charge relay system" evidence="5 6">
    <location>
        <position position="282"/>
    </location>
</feature>
<dbReference type="EMBL" id="FOKA01000003">
    <property type="protein sequence ID" value="SFA90201.1"/>
    <property type="molecule type" value="Genomic_DNA"/>
</dbReference>
<dbReference type="GO" id="GO:0004252">
    <property type="term" value="F:serine-type endopeptidase activity"/>
    <property type="evidence" value="ECO:0007669"/>
    <property type="project" value="UniProtKB-UniRule"/>
</dbReference>
<evidence type="ECO:0000256" key="7">
    <source>
        <dbReference type="RuleBase" id="RU003355"/>
    </source>
</evidence>
<evidence type="ECO:0000259" key="9">
    <source>
        <dbReference type="Pfam" id="PF00082"/>
    </source>
</evidence>
<dbReference type="Proteomes" id="UP000199012">
    <property type="component" value="Unassembled WGS sequence"/>
</dbReference>
<dbReference type="OrthoDB" id="9813435at2"/>
<dbReference type="InterPro" id="IPR034213">
    <property type="entry name" value="S8_Vpr-like"/>
</dbReference>
<dbReference type="SUPFAM" id="SSF52743">
    <property type="entry name" value="Subtilisin-like"/>
    <property type="match status" value="1"/>
</dbReference>
<dbReference type="InterPro" id="IPR015500">
    <property type="entry name" value="Peptidase_S8_subtilisin-rel"/>
</dbReference>
<dbReference type="Pfam" id="PF00082">
    <property type="entry name" value="Peptidase_S8"/>
    <property type="match status" value="1"/>
</dbReference>
<dbReference type="Pfam" id="PF16640">
    <property type="entry name" value="Big_3_5"/>
    <property type="match status" value="1"/>
</dbReference>
<dbReference type="PROSITE" id="PS00138">
    <property type="entry name" value="SUBTILASE_SER"/>
    <property type="match status" value="1"/>
</dbReference>
<dbReference type="CDD" id="cd07474">
    <property type="entry name" value="Peptidases_S8_subtilisin_Vpr-like"/>
    <property type="match status" value="1"/>
</dbReference>
<dbReference type="Gene3D" id="3.40.50.200">
    <property type="entry name" value="Peptidase S8/S53 domain"/>
    <property type="match status" value="2"/>
</dbReference>
<dbReference type="PROSITE" id="PS00136">
    <property type="entry name" value="SUBTILASE_ASP"/>
    <property type="match status" value="1"/>
</dbReference>
<keyword evidence="8" id="KW-0732">Signal</keyword>
<dbReference type="GO" id="GO:0005975">
    <property type="term" value="P:carbohydrate metabolic process"/>
    <property type="evidence" value="ECO:0007669"/>
    <property type="project" value="UniProtKB-ARBA"/>
</dbReference>